<evidence type="ECO:0000313" key="3">
    <source>
        <dbReference type="EMBL" id="TFV70073.1"/>
    </source>
</evidence>
<comment type="caution">
    <text evidence="3">The sequence shown here is derived from an EMBL/GenBank/DDBJ whole genome shotgun (WGS) entry which is preliminary data.</text>
</comment>
<reference evidence="3 4" key="1">
    <citation type="submission" date="2019-03" db="EMBL/GenBank/DDBJ databases">
        <title>Bradyrhizobium strains diversity.</title>
        <authorList>
            <person name="Urquiaga M.C.O."/>
            <person name="Hungria M."/>
            <person name="Delamuta J.R.M."/>
            <person name="Klepa M.S."/>
        </authorList>
    </citation>
    <scope>NUCLEOTIDE SEQUENCE [LARGE SCALE GENOMIC DNA]</scope>
    <source>
        <strain evidence="3 4">CNPSo 3426</strain>
    </source>
</reference>
<organism evidence="3 4">
    <name type="scientific">Bradyrhizobium frederickii</name>
    <dbReference type="NCBI Taxonomy" id="2560054"/>
    <lineage>
        <taxon>Bacteria</taxon>
        <taxon>Pseudomonadati</taxon>
        <taxon>Pseudomonadota</taxon>
        <taxon>Alphaproteobacteria</taxon>
        <taxon>Hyphomicrobiales</taxon>
        <taxon>Nitrobacteraceae</taxon>
        <taxon>Bradyrhizobium</taxon>
    </lineage>
</organism>
<feature type="region of interest" description="Disordered" evidence="1">
    <location>
        <begin position="47"/>
        <end position="66"/>
    </location>
</feature>
<evidence type="ECO:0000256" key="2">
    <source>
        <dbReference type="SAM" id="SignalP"/>
    </source>
</evidence>
<evidence type="ECO:0000313" key="4">
    <source>
        <dbReference type="Proteomes" id="UP000297700"/>
    </source>
</evidence>
<gene>
    <name evidence="3" type="ORF">E4K64_31390</name>
</gene>
<dbReference type="Proteomes" id="UP000297700">
    <property type="component" value="Unassembled WGS sequence"/>
</dbReference>
<feature type="signal peptide" evidence="2">
    <location>
        <begin position="1"/>
        <end position="26"/>
    </location>
</feature>
<name>A0A4Y9NTQ7_9BRAD</name>
<dbReference type="RefSeq" id="WP_135166850.1">
    <property type="nucleotide sequence ID" value="NZ_SPQS01000023.1"/>
</dbReference>
<dbReference type="EMBL" id="SPQS01000023">
    <property type="protein sequence ID" value="TFV70073.1"/>
    <property type="molecule type" value="Genomic_DNA"/>
</dbReference>
<accession>A0A4Y9NTQ7</accession>
<keyword evidence="2" id="KW-0732">Signal</keyword>
<feature type="chain" id="PRO_5021315628" evidence="2">
    <location>
        <begin position="27"/>
        <end position="91"/>
    </location>
</feature>
<proteinExistence type="predicted"/>
<sequence>MDSIIVRYCFAALIAFAISGAAPATAVEQNCRFIQAKPEREACYKQQEDELAARRKPAPATDAGRTLETLRQMRQDDDAVYRSINNICRGC</sequence>
<protein>
    <submittedName>
        <fullName evidence="3">Uncharacterized protein</fullName>
    </submittedName>
</protein>
<evidence type="ECO:0000256" key="1">
    <source>
        <dbReference type="SAM" id="MobiDB-lite"/>
    </source>
</evidence>
<dbReference type="AlphaFoldDB" id="A0A4Y9NTQ7"/>